<evidence type="ECO:0000256" key="1">
    <source>
        <dbReference type="ARBA" id="ARBA00022737"/>
    </source>
</evidence>
<dbReference type="Gramene" id="ONK55619">
    <property type="protein sequence ID" value="ONK55619"/>
    <property type="gene ID" value="A4U43_UnF830"/>
</dbReference>
<keyword evidence="1" id="KW-0677">Repeat</keyword>
<dbReference type="NCBIfam" id="TIGR00756">
    <property type="entry name" value="PPR"/>
    <property type="match status" value="7"/>
</dbReference>
<dbReference type="FunFam" id="1.25.40.10:FF:000470">
    <property type="entry name" value="Pentatricopeptide repeat-containing protein At5g66520"/>
    <property type="match status" value="1"/>
</dbReference>
<dbReference type="EMBL" id="KV863335">
    <property type="protein sequence ID" value="ONK55619.1"/>
    <property type="molecule type" value="Genomic_DNA"/>
</dbReference>
<organism evidence="4 5">
    <name type="scientific">Asparagus officinalis</name>
    <name type="common">Garden asparagus</name>
    <dbReference type="NCBI Taxonomy" id="4686"/>
    <lineage>
        <taxon>Eukaryota</taxon>
        <taxon>Viridiplantae</taxon>
        <taxon>Streptophyta</taxon>
        <taxon>Embryophyta</taxon>
        <taxon>Tracheophyta</taxon>
        <taxon>Spermatophyta</taxon>
        <taxon>Magnoliopsida</taxon>
        <taxon>Liliopsida</taxon>
        <taxon>Asparagales</taxon>
        <taxon>Asparagaceae</taxon>
        <taxon>Asparagoideae</taxon>
        <taxon>Asparagus</taxon>
    </lineage>
</organism>
<dbReference type="PANTHER" id="PTHR47926:SF492">
    <property type="entry name" value="DYW DOMAIN-CONTAINING PROTEIN"/>
    <property type="match status" value="1"/>
</dbReference>
<feature type="repeat" description="PPR" evidence="2">
    <location>
        <begin position="349"/>
        <end position="383"/>
    </location>
</feature>
<feature type="repeat" description="PPR" evidence="2">
    <location>
        <begin position="485"/>
        <end position="520"/>
    </location>
</feature>
<name>A0A1R3L7L9_ASPOF</name>
<dbReference type="FunFam" id="1.25.40.10:FF:000348">
    <property type="entry name" value="Pentatricopeptide repeat-containing protein chloroplastic"/>
    <property type="match status" value="1"/>
</dbReference>
<feature type="repeat" description="PPR" evidence="2">
    <location>
        <begin position="450"/>
        <end position="484"/>
    </location>
</feature>
<dbReference type="GO" id="GO:0009451">
    <property type="term" value="P:RNA modification"/>
    <property type="evidence" value="ECO:0007669"/>
    <property type="project" value="InterPro"/>
</dbReference>
<evidence type="ECO:0000313" key="4">
    <source>
        <dbReference type="EMBL" id="ONK55619.1"/>
    </source>
</evidence>
<proteinExistence type="predicted"/>
<dbReference type="Pfam" id="PF20430">
    <property type="entry name" value="Eplus_motif"/>
    <property type="match status" value="1"/>
</dbReference>
<feature type="repeat" description="PPR" evidence="2">
    <location>
        <begin position="116"/>
        <end position="150"/>
    </location>
</feature>
<dbReference type="PROSITE" id="PS51375">
    <property type="entry name" value="PPR"/>
    <property type="match status" value="8"/>
</dbReference>
<evidence type="ECO:0000313" key="5">
    <source>
        <dbReference type="Proteomes" id="UP000243459"/>
    </source>
</evidence>
<dbReference type="OMA" id="DCHHVAK"/>
<dbReference type="Pfam" id="PF13041">
    <property type="entry name" value="PPR_2"/>
    <property type="match status" value="4"/>
</dbReference>
<gene>
    <name evidence="4" type="ORF">A4U43_UnF830</name>
</gene>
<dbReference type="InterPro" id="IPR011990">
    <property type="entry name" value="TPR-like_helical_dom_sf"/>
</dbReference>
<evidence type="ECO:0000256" key="3">
    <source>
        <dbReference type="SAM" id="MobiDB-lite"/>
    </source>
</evidence>
<feature type="repeat" description="PPR" evidence="2">
    <location>
        <begin position="419"/>
        <end position="449"/>
    </location>
</feature>
<dbReference type="GO" id="GO:0003723">
    <property type="term" value="F:RNA binding"/>
    <property type="evidence" value="ECO:0007669"/>
    <property type="project" value="InterPro"/>
</dbReference>
<dbReference type="InterPro" id="IPR002885">
    <property type="entry name" value="PPR_rpt"/>
</dbReference>
<feature type="repeat" description="PPR" evidence="2">
    <location>
        <begin position="587"/>
        <end position="621"/>
    </location>
</feature>
<dbReference type="Gene3D" id="1.25.40.10">
    <property type="entry name" value="Tetratricopeptide repeat domain"/>
    <property type="match status" value="4"/>
</dbReference>
<evidence type="ECO:0000256" key="2">
    <source>
        <dbReference type="PROSITE-ProRule" id="PRU00708"/>
    </source>
</evidence>
<accession>A0A1R3L7L9</accession>
<dbReference type="FunFam" id="1.25.40.10:FF:000184">
    <property type="entry name" value="Pentatricopeptide repeat-containing protein, chloroplastic"/>
    <property type="match status" value="1"/>
</dbReference>
<protein>
    <submittedName>
        <fullName evidence="4">Uncharacterized protein</fullName>
    </submittedName>
</protein>
<dbReference type="SUPFAM" id="SSF48452">
    <property type="entry name" value="TPR-like"/>
    <property type="match status" value="1"/>
</dbReference>
<dbReference type="InterPro" id="IPR046848">
    <property type="entry name" value="E_motif"/>
</dbReference>
<reference evidence="5" key="1">
    <citation type="journal article" date="2017" name="Nat. Commun.">
        <title>The asparagus genome sheds light on the origin and evolution of a young Y chromosome.</title>
        <authorList>
            <person name="Harkess A."/>
            <person name="Zhou J."/>
            <person name="Xu C."/>
            <person name="Bowers J.E."/>
            <person name="Van der Hulst R."/>
            <person name="Ayyampalayam S."/>
            <person name="Mercati F."/>
            <person name="Riccardi P."/>
            <person name="McKain M.R."/>
            <person name="Kakrana A."/>
            <person name="Tang H."/>
            <person name="Ray J."/>
            <person name="Groenendijk J."/>
            <person name="Arikit S."/>
            <person name="Mathioni S.M."/>
            <person name="Nakano M."/>
            <person name="Shan H."/>
            <person name="Telgmann-Rauber A."/>
            <person name="Kanno A."/>
            <person name="Yue Z."/>
            <person name="Chen H."/>
            <person name="Li W."/>
            <person name="Chen Y."/>
            <person name="Xu X."/>
            <person name="Zhang Y."/>
            <person name="Luo S."/>
            <person name="Chen H."/>
            <person name="Gao J."/>
            <person name="Mao Z."/>
            <person name="Pires J.C."/>
            <person name="Luo M."/>
            <person name="Kudrna D."/>
            <person name="Wing R.A."/>
            <person name="Meyers B.C."/>
            <person name="Yi K."/>
            <person name="Kong H."/>
            <person name="Lavrijsen P."/>
            <person name="Sunseri F."/>
            <person name="Falavigna A."/>
            <person name="Ye Y."/>
            <person name="Leebens-Mack J.H."/>
            <person name="Chen G."/>
        </authorList>
    </citation>
    <scope>NUCLEOTIDE SEQUENCE [LARGE SCALE GENOMIC DNA]</scope>
    <source>
        <strain evidence="5">cv. DH0086</strain>
    </source>
</reference>
<dbReference type="InterPro" id="IPR046960">
    <property type="entry name" value="PPR_At4g14850-like_plant"/>
</dbReference>
<dbReference type="AlphaFoldDB" id="A0A1R3L7L9"/>
<dbReference type="Pfam" id="PF01535">
    <property type="entry name" value="PPR"/>
    <property type="match status" value="3"/>
</dbReference>
<feature type="region of interest" description="Disordered" evidence="3">
    <location>
        <begin position="1"/>
        <end position="21"/>
    </location>
</feature>
<sequence length="682" mass="76542">MVLSLSRHKSPKRFHLQPPTPLKIPTKTFNLSSMASSPLLPPLPRPSLSSPNPIVSLLSRCSSTCHLEQLHSLLVRSGLSHSPTQQAHLVSFCCNHSIPLFLNYAHQLLDEIHQPNPLLYNTLIKAYSDRKSPETAVSVYIQMISGGSLPNSHTFPCLLKSFDHAASIKFGDEIHAHTIKFGFGDDPYVQNVLICMYSSSGEIGIAREVFERSNKCNVVMWNAMMTGYNKSRKFRETCKLFCDLERDKVSPSLVTFILVLSACAKLGDLEYGMWVHSIIGDCSMVPNLKVHNALIEMYAGCGDMAVAWRIFEEMTEKDVVSWTSMVVGFVNSGQLDRARVLFDQMPDRDIVSWTALIDGYVRCSRYKEALALFHALQNTNICPDEFTIVSMLTACAQLGALELGEWVRVYIERKKIKMDAFMGNALIDMYSKCGCVDSALEIFRKVPKRDKFTWTAMIVGLAINGDGKRALSLFSEMLRSSVRPDEITFIGVLSACSHSGLVDEGRDFFSRMITTYGIKPNVTHYGCLVDLLGRAGHLQEALETINNMPMKPNLTIWGSFLGACRVYRNFEMAELACYRLLALDSDNGTSYVLLSNIYAKSNKWDKVHKIREMMMEKGIKKEPGCSLIEMKGEVHEFIAGDRSHPQSCDIYSKLEEIGEKLKSAGYVPDTSEVLLDMREDEK</sequence>
<feature type="repeat" description="PPR" evidence="2">
    <location>
        <begin position="287"/>
        <end position="321"/>
    </location>
</feature>
<feature type="compositionally biased region" description="Basic residues" evidence="3">
    <location>
        <begin position="1"/>
        <end position="15"/>
    </location>
</feature>
<dbReference type="Pfam" id="PF20431">
    <property type="entry name" value="E_motif"/>
    <property type="match status" value="1"/>
</dbReference>
<dbReference type="InterPro" id="IPR046849">
    <property type="entry name" value="E2_motif"/>
</dbReference>
<dbReference type="Proteomes" id="UP000243459">
    <property type="component" value="Unassembled WGS sequence"/>
</dbReference>
<dbReference type="PANTHER" id="PTHR47926">
    <property type="entry name" value="PENTATRICOPEPTIDE REPEAT-CONTAINING PROTEIN"/>
    <property type="match status" value="1"/>
</dbReference>
<keyword evidence="5" id="KW-1185">Reference proteome</keyword>
<feature type="repeat" description="PPR" evidence="2">
    <location>
        <begin position="217"/>
        <end position="251"/>
    </location>
</feature>